<feature type="repeat" description="RCC1" evidence="1">
    <location>
        <begin position="429"/>
        <end position="489"/>
    </location>
</feature>
<evidence type="ECO:0000313" key="4">
    <source>
        <dbReference type="Proteomes" id="UP000269721"/>
    </source>
</evidence>
<evidence type="ECO:0000256" key="2">
    <source>
        <dbReference type="SAM" id="MobiDB-lite"/>
    </source>
</evidence>
<dbReference type="PROSITE" id="PS50012">
    <property type="entry name" value="RCC1_3"/>
    <property type="match status" value="2"/>
</dbReference>
<name>A0A4P9W2Q4_9FUNG</name>
<sequence length="499" mass="53299">MALVPSTSTTDFFTKGDQIEQLIDRALSRLGCNQVLLERVGELGLSYSEFVEAQKKFKHIDISEIFASASASEPAISCSPRCKTRTELVHFITTRYRMRQSEAAMGISPAAGPSSTSTARGVARAVEPDNQPAGAEIDSHSAENYEEDSDYGGGEFDEEENLRREDEKWPGDIGEGSEAEDWVIGLLALGANDYRQCGQQSGQEFPFPMPVPLDSTLMPRAIMAGESHAAVWVEGGKVPQLMTFGRRGSLGRPASADDPIPAPVVVPGDLAVEDASLSDFGGVLLCEGGKVFEFGTIRDVVGGKMIYFDLNGVLHLRVDEGEDCPTAVPIDLPIPAVQVASGAHHYLALLANGEVFSWGLGPVGQLGRRIVASEPAIQPDQEEDDAAVKARLLRTLVPRPVNLPEGFACNSVAGCGGRSYFIGEMNGASVVYACGSNKCGELGVGDNPVGCTNARWVEIPERVRVPLPEGSFIRKIVGGSTHTVFVVGDEFGASRVWTV</sequence>
<gene>
    <name evidence="3" type="ORF">BDK51DRAFT_31750</name>
</gene>
<organism evidence="3 4">
    <name type="scientific">Blyttiomyces helicus</name>
    <dbReference type="NCBI Taxonomy" id="388810"/>
    <lineage>
        <taxon>Eukaryota</taxon>
        <taxon>Fungi</taxon>
        <taxon>Fungi incertae sedis</taxon>
        <taxon>Chytridiomycota</taxon>
        <taxon>Chytridiomycota incertae sedis</taxon>
        <taxon>Chytridiomycetes</taxon>
        <taxon>Chytridiomycetes incertae sedis</taxon>
        <taxon>Blyttiomyces</taxon>
    </lineage>
</organism>
<feature type="non-terminal residue" evidence="3">
    <location>
        <position position="499"/>
    </location>
</feature>
<evidence type="ECO:0000313" key="3">
    <source>
        <dbReference type="EMBL" id="RKO86434.1"/>
    </source>
</evidence>
<dbReference type="Proteomes" id="UP000269721">
    <property type="component" value="Unassembled WGS sequence"/>
</dbReference>
<dbReference type="InterPro" id="IPR051553">
    <property type="entry name" value="Ran_GTPase-activating"/>
</dbReference>
<dbReference type="EMBL" id="KZ998199">
    <property type="protein sequence ID" value="RKO86434.1"/>
    <property type="molecule type" value="Genomic_DNA"/>
</dbReference>
<feature type="compositionally biased region" description="Low complexity" evidence="2">
    <location>
        <begin position="108"/>
        <end position="119"/>
    </location>
</feature>
<protein>
    <submittedName>
        <fullName evidence="3">Regulator of chromosome condensation 1/beta-lactamase-inhibitor protein II</fullName>
    </submittedName>
</protein>
<proteinExistence type="predicted"/>
<dbReference type="OrthoDB" id="61110at2759"/>
<keyword evidence="4" id="KW-1185">Reference proteome</keyword>
<dbReference type="SUPFAM" id="SSF50985">
    <property type="entry name" value="RCC1/BLIP-II"/>
    <property type="match status" value="1"/>
</dbReference>
<dbReference type="PRINTS" id="PR00633">
    <property type="entry name" value="RCCNDNSATION"/>
</dbReference>
<dbReference type="InterPro" id="IPR000408">
    <property type="entry name" value="Reg_chr_condens"/>
</dbReference>
<dbReference type="Pfam" id="PF00415">
    <property type="entry name" value="RCC1"/>
    <property type="match status" value="1"/>
</dbReference>
<feature type="compositionally biased region" description="Acidic residues" evidence="2">
    <location>
        <begin position="144"/>
        <end position="160"/>
    </location>
</feature>
<dbReference type="InterPro" id="IPR009091">
    <property type="entry name" value="RCC1/BLIP-II"/>
</dbReference>
<evidence type="ECO:0000256" key="1">
    <source>
        <dbReference type="PROSITE-ProRule" id="PRU00235"/>
    </source>
</evidence>
<dbReference type="Gene3D" id="2.130.10.30">
    <property type="entry name" value="Regulator of chromosome condensation 1/beta-lactamase-inhibitor protein II"/>
    <property type="match status" value="2"/>
</dbReference>
<accession>A0A4P9W2Q4</accession>
<dbReference type="AlphaFoldDB" id="A0A4P9W2Q4"/>
<reference evidence="4" key="1">
    <citation type="journal article" date="2018" name="Nat. Microbiol.">
        <title>Leveraging single-cell genomics to expand the fungal tree of life.</title>
        <authorList>
            <person name="Ahrendt S.R."/>
            <person name="Quandt C.A."/>
            <person name="Ciobanu D."/>
            <person name="Clum A."/>
            <person name="Salamov A."/>
            <person name="Andreopoulos B."/>
            <person name="Cheng J.F."/>
            <person name="Woyke T."/>
            <person name="Pelin A."/>
            <person name="Henrissat B."/>
            <person name="Reynolds N.K."/>
            <person name="Benny G.L."/>
            <person name="Smith M.E."/>
            <person name="James T.Y."/>
            <person name="Grigoriev I.V."/>
        </authorList>
    </citation>
    <scope>NUCLEOTIDE SEQUENCE [LARGE SCALE GENOMIC DNA]</scope>
</reference>
<feature type="repeat" description="RCC1" evidence="1">
    <location>
        <begin position="289"/>
        <end position="352"/>
    </location>
</feature>
<dbReference type="PANTHER" id="PTHR45982">
    <property type="entry name" value="REGULATOR OF CHROMOSOME CONDENSATION"/>
    <property type="match status" value="1"/>
</dbReference>
<dbReference type="Pfam" id="PF13540">
    <property type="entry name" value="RCC1_2"/>
    <property type="match status" value="1"/>
</dbReference>
<feature type="compositionally biased region" description="Basic and acidic residues" evidence="2">
    <location>
        <begin position="161"/>
        <end position="170"/>
    </location>
</feature>
<feature type="region of interest" description="Disordered" evidence="2">
    <location>
        <begin position="106"/>
        <end position="176"/>
    </location>
</feature>
<dbReference type="PANTHER" id="PTHR45982:SF1">
    <property type="entry name" value="REGULATOR OF CHROMOSOME CONDENSATION"/>
    <property type="match status" value="1"/>
</dbReference>